<comment type="caution">
    <text evidence="2">The sequence shown here is derived from an EMBL/GenBank/DDBJ whole genome shotgun (WGS) entry which is preliminary data.</text>
</comment>
<organism evidence="2 3">
    <name type="scientific">Phytophthora nicotianae P1569</name>
    <dbReference type="NCBI Taxonomy" id="1317065"/>
    <lineage>
        <taxon>Eukaryota</taxon>
        <taxon>Sar</taxon>
        <taxon>Stramenopiles</taxon>
        <taxon>Oomycota</taxon>
        <taxon>Peronosporomycetes</taxon>
        <taxon>Peronosporales</taxon>
        <taxon>Peronosporaceae</taxon>
        <taxon>Phytophthora</taxon>
    </lineage>
</organism>
<name>V9E0T6_PHYNI</name>
<dbReference type="AlphaFoldDB" id="V9E0T6"/>
<dbReference type="HOGENOM" id="CLU_2550000_0_0_1"/>
<keyword evidence="3" id="KW-1185">Reference proteome</keyword>
<dbReference type="Proteomes" id="UP000018721">
    <property type="component" value="Unassembled WGS sequence"/>
</dbReference>
<evidence type="ECO:0000256" key="1">
    <source>
        <dbReference type="SAM" id="MobiDB-lite"/>
    </source>
</evidence>
<feature type="region of interest" description="Disordered" evidence="1">
    <location>
        <begin position="1"/>
        <end position="24"/>
    </location>
</feature>
<evidence type="ECO:0000313" key="2">
    <source>
        <dbReference type="EMBL" id="ETI31867.1"/>
    </source>
</evidence>
<protein>
    <submittedName>
        <fullName evidence="2">Uncharacterized protein</fullName>
    </submittedName>
</protein>
<feature type="non-terminal residue" evidence="2">
    <location>
        <position position="1"/>
    </location>
</feature>
<reference evidence="2 3" key="1">
    <citation type="submission" date="2013-11" db="EMBL/GenBank/DDBJ databases">
        <title>The Genome Sequence of Phytophthora parasitica P1569.</title>
        <authorList>
            <consortium name="The Broad Institute Genomics Platform"/>
            <person name="Russ C."/>
            <person name="Tyler B."/>
            <person name="Panabieres F."/>
            <person name="Shan W."/>
            <person name="Tripathy S."/>
            <person name="Grunwald N."/>
            <person name="Machado M."/>
            <person name="Johnson C.S."/>
            <person name="Arredondo F."/>
            <person name="Hong C."/>
            <person name="Coffey M."/>
            <person name="Young S.K."/>
            <person name="Zeng Q."/>
            <person name="Gargeya S."/>
            <person name="Fitzgerald M."/>
            <person name="Abouelleil A."/>
            <person name="Alvarado L."/>
            <person name="Chapman S.B."/>
            <person name="Gainer-Dewar J."/>
            <person name="Goldberg J."/>
            <person name="Griggs A."/>
            <person name="Gujja S."/>
            <person name="Hansen M."/>
            <person name="Howarth C."/>
            <person name="Imamovic A."/>
            <person name="Ireland A."/>
            <person name="Larimer J."/>
            <person name="McCowan C."/>
            <person name="Murphy C."/>
            <person name="Pearson M."/>
            <person name="Poon T.W."/>
            <person name="Priest M."/>
            <person name="Roberts A."/>
            <person name="Saif S."/>
            <person name="Shea T."/>
            <person name="Sykes S."/>
            <person name="Wortman J."/>
            <person name="Nusbaum C."/>
            <person name="Birren B."/>
        </authorList>
    </citation>
    <scope>NUCLEOTIDE SEQUENCE [LARGE SCALE GENOMIC DNA]</scope>
    <source>
        <strain evidence="2 3">P1569</strain>
    </source>
</reference>
<evidence type="ECO:0000313" key="3">
    <source>
        <dbReference type="Proteomes" id="UP000018721"/>
    </source>
</evidence>
<gene>
    <name evidence="2" type="ORF">F443_21223</name>
</gene>
<proteinExistence type="predicted"/>
<accession>V9E0T6</accession>
<sequence>CKTKTTQLERGGSVENLRYSTPLPSTKCQNDPPCQFFELPAQPGNAGGRLSCSLPVFEALERLANAIIGIIQTTAGKQRGFSL</sequence>
<dbReference type="EMBL" id="ANIZ01003724">
    <property type="protein sequence ID" value="ETI31867.1"/>
    <property type="molecule type" value="Genomic_DNA"/>
</dbReference>